<keyword evidence="3" id="KW-1185">Reference proteome</keyword>
<feature type="compositionally biased region" description="Basic and acidic residues" evidence="1">
    <location>
        <begin position="235"/>
        <end position="248"/>
    </location>
</feature>
<dbReference type="OrthoDB" id="364892at2759"/>
<sequence length="409" mass="45154">MTYDLTVDLDATDDSNLYFSPDRGNVVFASAMDTWGFRPTDFVHVWSKRLNLPVTQLKETLVIDGIKEEVTTMAEKLGVRLDERAIRNVDSRGALRALMMNWLPLGATVMSTIVDICPSPLNAVSADRAVHMLYGDTVNALSGPLNTGNTLGENRPIGAMNPCTQINQSSHMTLDSLYANSGASLAIQASNSAEDAPTIVFVAKVFWTDKSVLDAGRAPKSEPGPRPPGVPVIRPTRDPDDSELKATDPQEPALPNTDTQVSSTKSGAETDARMALLRSPLLSTNPFADVEFVALARIFSGRVYPGQRLFVLGPKFDGRKVRSSVVLVYEQNLDVTKFARTLVKIILVIKEFSGSLSWFFTSAYIYFQTQITVGIRNRRSHPNKLTKWVEHRSQFKTPVHLIVFCIHLE</sequence>
<dbReference type="Gene3D" id="2.40.30.10">
    <property type="entry name" value="Translation factors"/>
    <property type="match status" value="1"/>
</dbReference>
<evidence type="ECO:0000313" key="3">
    <source>
        <dbReference type="Proteomes" id="UP000272942"/>
    </source>
</evidence>
<proteinExistence type="predicted"/>
<dbReference type="GO" id="GO:0042256">
    <property type="term" value="P:cytosolic ribosome assembly"/>
    <property type="evidence" value="ECO:0007669"/>
    <property type="project" value="TreeGrafter"/>
</dbReference>
<reference evidence="2 3" key="1">
    <citation type="submission" date="2018-11" db="EMBL/GenBank/DDBJ databases">
        <authorList>
            <consortium name="Pathogen Informatics"/>
        </authorList>
    </citation>
    <scope>NUCLEOTIDE SEQUENCE [LARGE SCALE GENOMIC DNA]</scope>
    <source>
        <strain evidence="2 3">Egypt</strain>
    </source>
</reference>
<dbReference type="GO" id="GO:0043022">
    <property type="term" value="F:ribosome binding"/>
    <property type="evidence" value="ECO:0007669"/>
    <property type="project" value="TreeGrafter"/>
</dbReference>
<accession>A0A3P8IQT0</accession>
<dbReference type="PANTHER" id="PTHR42908">
    <property type="entry name" value="TRANSLATION ELONGATION FACTOR-RELATED"/>
    <property type="match status" value="1"/>
</dbReference>
<protein>
    <submittedName>
        <fullName evidence="2">Uncharacterized protein</fullName>
    </submittedName>
</protein>
<dbReference type="PANTHER" id="PTHR42908:SF3">
    <property type="entry name" value="ELONGATION FACTOR-LIKE GTPASE 1"/>
    <property type="match status" value="1"/>
</dbReference>
<dbReference type="Proteomes" id="UP000272942">
    <property type="component" value="Unassembled WGS sequence"/>
</dbReference>
<dbReference type="EMBL" id="UZAN01055111">
    <property type="protein sequence ID" value="VDP90725.1"/>
    <property type="molecule type" value="Genomic_DNA"/>
</dbReference>
<name>A0A3P8IQT0_9TREM</name>
<dbReference type="GO" id="GO:1990904">
    <property type="term" value="C:ribonucleoprotein complex"/>
    <property type="evidence" value="ECO:0007669"/>
    <property type="project" value="TreeGrafter"/>
</dbReference>
<feature type="compositionally biased region" description="Polar residues" evidence="1">
    <location>
        <begin position="256"/>
        <end position="267"/>
    </location>
</feature>
<dbReference type="SUPFAM" id="SSF50447">
    <property type="entry name" value="Translation proteins"/>
    <property type="match status" value="1"/>
</dbReference>
<feature type="region of interest" description="Disordered" evidence="1">
    <location>
        <begin position="215"/>
        <end position="267"/>
    </location>
</feature>
<dbReference type="InterPro" id="IPR009000">
    <property type="entry name" value="Transl_B-barrel_sf"/>
</dbReference>
<dbReference type="GO" id="GO:0005829">
    <property type="term" value="C:cytosol"/>
    <property type="evidence" value="ECO:0007669"/>
    <property type="project" value="TreeGrafter"/>
</dbReference>
<gene>
    <name evidence="2" type="ORF">ECPE_LOCUS13453</name>
</gene>
<evidence type="ECO:0000256" key="1">
    <source>
        <dbReference type="SAM" id="MobiDB-lite"/>
    </source>
</evidence>
<evidence type="ECO:0000313" key="2">
    <source>
        <dbReference type="EMBL" id="VDP90725.1"/>
    </source>
</evidence>
<organism evidence="2 3">
    <name type="scientific">Echinostoma caproni</name>
    <dbReference type="NCBI Taxonomy" id="27848"/>
    <lineage>
        <taxon>Eukaryota</taxon>
        <taxon>Metazoa</taxon>
        <taxon>Spiralia</taxon>
        <taxon>Lophotrochozoa</taxon>
        <taxon>Platyhelminthes</taxon>
        <taxon>Trematoda</taxon>
        <taxon>Digenea</taxon>
        <taxon>Plagiorchiida</taxon>
        <taxon>Echinostomata</taxon>
        <taxon>Echinostomatoidea</taxon>
        <taxon>Echinostomatidae</taxon>
        <taxon>Echinostoma</taxon>
    </lineage>
</organism>
<dbReference type="GO" id="GO:0003924">
    <property type="term" value="F:GTPase activity"/>
    <property type="evidence" value="ECO:0007669"/>
    <property type="project" value="TreeGrafter"/>
</dbReference>
<dbReference type="AlphaFoldDB" id="A0A3P8IQT0"/>